<organism evidence="1 2">
    <name type="scientific">Ruminococcus albus</name>
    <dbReference type="NCBI Taxonomy" id="1264"/>
    <lineage>
        <taxon>Bacteria</taxon>
        <taxon>Bacillati</taxon>
        <taxon>Bacillota</taxon>
        <taxon>Clostridia</taxon>
        <taxon>Eubacteriales</taxon>
        <taxon>Oscillospiraceae</taxon>
        <taxon>Ruminococcus</taxon>
    </lineage>
</organism>
<dbReference type="OrthoDB" id="1823713at2"/>
<dbReference type="Proteomes" id="UP000182192">
    <property type="component" value="Unassembled WGS sequence"/>
</dbReference>
<dbReference type="EMBL" id="FOKQ01000048">
    <property type="protein sequence ID" value="SFD21453.1"/>
    <property type="molecule type" value="Genomic_DNA"/>
</dbReference>
<proteinExistence type="predicted"/>
<evidence type="ECO:0000313" key="1">
    <source>
        <dbReference type="EMBL" id="SFD21453.1"/>
    </source>
</evidence>
<sequence>MQLEITKELFQYTFGYSAKLDVNEKYPLGMKVIYEPTAYLFDTDTFLICEKGSEESEYLGDTIPFPIVKQHEAMHAFVDSINNKRITNIFKHLPEQDFGKVFWGVFDDGGENFRAYHRFEESCRYSVIIKWCEDNNIPYYIKDKDIIKLLQYRPY</sequence>
<dbReference type="AlphaFoldDB" id="A0A1I1QQ86"/>
<evidence type="ECO:0000313" key="2">
    <source>
        <dbReference type="Proteomes" id="UP000182192"/>
    </source>
</evidence>
<gene>
    <name evidence="1" type="ORF">SAMN02910406_03401</name>
</gene>
<name>A0A1I1QQ86_RUMAL</name>
<accession>A0A1I1QQ86</accession>
<protein>
    <submittedName>
        <fullName evidence="1">Uncharacterized protein</fullName>
    </submittedName>
</protein>
<dbReference type="RefSeq" id="WP_074963178.1">
    <property type="nucleotide sequence ID" value="NZ_FOKQ01000048.1"/>
</dbReference>
<reference evidence="1 2" key="1">
    <citation type="submission" date="2016-10" db="EMBL/GenBank/DDBJ databases">
        <authorList>
            <person name="de Groot N.N."/>
        </authorList>
    </citation>
    <scope>NUCLEOTIDE SEQUENCE [LARGE SCALE GENOMIC DNA]</scope>
    <source>
        <strain evidence="1 2">AR67</strain>
    </source>
</reference>